<dbReference type="InterPro" id="IPR002842">
    <property type="entry name" value="ATPase_V1_Esu"/>
</dbReference>
<sequence length="198" mass="22249">MTGLDKILKHIEENAVANAEAVINEAKREAEKIIADAEAEGKQRCDEIKKQSELSVKASISRAQSAATLQEKKLILEAKQQIITDIILDAKNYLLDLSDEEYFKIIISMIKRYALPEAGQILFSKKDFKRLPEQFEDFINSTLTDKIGAALKISKETSDINGGFILIYGEVEVNCSFDALFFAAKENLQDKVRALLFE</sequence>
<evidence type="ECO:0000313" key="6">
    <source>
        <dbReference type="Proteomes" id="UP000273083"/>
    </source>
</evidence>
<evidence type="ECO:0000256" key="4">
    <source>
        <dbReference type="SAM" id="Coils"/>
    </source>
</evidence>
<gene>
    <name evidence="5" type="ORF">EDD66_11051</name>
</gene>
<dbReference type="Proteomes" id="UP000273083">
    <property type="component" value="Unassembled WGS sequence"/>
</dbReference>
<feature type="coiled-coil region" evidence="4">
    <location>
        <begin position="9"/>
        <end position="43"/>
    </location>
</feature>
<evidence type="ECO:0000256" key="3">
    <source>
        <dbReference type="ARBA" id="ARBA00023065"/>
    </source>
</evidence>
<dbReference type="GO" id="GO:0046961">
    <property type="term" value="F:proton-transporting ATPase activity, rotational mechanism"/>
    <property type="evidence" value="ECO:0007669"/>
    <property type="project" value="InterPro"/>
</dbReference>
<proteinExistence type="inferred from homology"/>
<evidence type="ECO:0000313" key="5">
    <source>
        <dbReference type="EMBL" id="ROR25695.1"/>
    </source>
</evidence>
<dbReference type="InterPro" id="IPR038495">
    <property type="entry name" value="ATPase_E_C"/>
</dbReference>
<comment type="caution">
    <text evidence="5">The sequence shown here is derived from an EMBL/GenBank/DDBJ whole genome shotgun (WGS) entry which is preliminary data.</text>
</comment>
<name>A0A3N1XGA7_9FIRM</name>
<evidence type="ECO:0000256" key="1">
    <source>
        <dbReference type="ARBA" id="ARBA00005901"/>
    </source>
</evidence>
<dbReference type="Pfam" id="PF01991">
    <property type="entry name" value="vATP-synt_E"/>
    <property type="match status" value="1"/>
</dbReference>
<keyword evidence="3" id="KW-0406">Ion transport</keyword>
<accession>A0A3N1XGA7</accession>
<dbReference type="EMBL" id="RJVG01000010">
    <property type="protein sequence ID" value="ROR25695.1"/>
    <property type="molecule type" value="Genomic_DNA"/>
</dbReference>
<reference evidence="5 6" key="1">
    <citation type="submission" date="2018-11" db="EMBL/GenBank/DDBJ databases">
        <title>Genomic Encyclopedia of Type Strains, Phase IV (KMG-IV): sequencing the most valuable type-strain genomes for metagenomic binning, comparative biology and taxonomic classification.</title>
        <authorList>
            <person name="Goeker M."/>
        </authorList>
    </citation>
    <scope>NUCLEOTIDE SEQUENCE [LARGE SCALE GENOMIC DNA]</scope>
    <source>
        <strain evidence="5 6">DSM 26537</strain>
    </source>
</reference>
<organism evidence="5 6">
    <name type="scientific">Mobilisporobacter senegalensis</name>
    <dbReference type="NCBI Taxonomy" id="1329262"/>
    <lineage>
        <taxon>Bacteria</taxon>
        <taxon>Bacillati</taxon>
        <taxon>Bacillota</taxon>
        <taxon>Clostridia</taxon>
        <taxon>Lachnospirales</taxon>
        <taxon>Lachnospiraceae</taxon>
        <taxon>Mobilisporobacter</taxon>
    </lineage>
</organism>
<protein>
    <submittedName>
        <fullName evidence="5">V/A-type H+-transporting ATPase subunit E</fullName>
    </submittedName>
</protein>
<dbReference type="Gene3D" id="3.30.2320.30">
    <property type="entry name" value="ATP synthase, E subunit, C-terminal"/>
    <property type="match status" value="1"/>
</dbReference>
<dbReference type="CDD" id="cd06503">
    <property type="entry name" value="ATP-synt_Fo_b"/>
    <property type="match status" value="1"/>
</dbReference>
<dbReference type="GO" id="GO:0033178">
    <property type="term" value="C:proton-transporting two-sector ATPase complex, catalytic domain"/>
    <property type="evidence" value="ECO:0007669"/>
    <property type="project" value="InterPro"/>
</dbReference>
<dbReference type="AlphaFoldDB" id="A0A3N1XGA7"/>
<keyword evidence="2" id="KW-0813">Transport</keyword>
<keyword evidence="4" id="KW-0175">Coiled coil</keyword>
<dbReference type="SUPFAM" id="SSF160527">
    <property type="entry name" value="V-type ATPase subunit E-like"/>
    <property type="match status" value="1"/>
</dbReference>
<keyword evidence="6" id="KW-1185">Reference proteome</keyword>
<dbReference type="RefSeq" id="WP_123610306.1">
    <property type="nucleotide sequence ID" value="NZ_RJVG01000010.1"/>
</dbReference>
<dbReference type="OrthoDB" id="1734087at2"/>
<evidence type="ECO:0000256" key="2">
    <source>
        <dbReference type="ARBA" id="ARBA00022448"/>
    </source>
</evidence>
<dbReference type="Gene3D" id="1.20.5.620">
    <property type="entry name" value="F1F0 ATP synthase subunit B, membrane domain"/>
    <property type="match status" value="1"/>
</dbReference>
<comment type="similarity">
    <text evidence="1">Belongs to the V-ATPase E subunit family.</text>
</comment>